<evidence type="ECO:0000256" key="7">
    <source>
        <dbReference type="SAM" id="Phobius"/>
    </source>
</evidence>
<feature type="transmembrane region" description="Helical" evidence="7">
    <location>
        <begin position="256"/>
        <end position="276"/>
    </location>
</feature>
<name>A0A8W8K8R8_MAGGI</name>
<feature type="transmembrane region" description="Helical" evidence="7">
    <location>
        <begin position="394"/>
        <end position="415"/>
    </location>
</feature>
<dbReference type="AlphaFoldDB" id="A0A8W8K8R8"/>
<feature type="domain" description="TMC" evidence="8">
    <location>
        <begin position="486"/>
        <end position="594"/>
    </location>
</feature>
<feature type="transmembrane region" description="Helical" evidence="7">
    <location>
        <begin position="663"/>
        <end position="684"/>
    </location>
</feature>
<evidence type="ECO:0000256" key="3">
    <source>
        <dbReference type="ARBA" id="ARBA00022692"/>
    </source>
</evidence>
<protein>
    <recommendedName>
        <fullName evidence="8">TMC domain-containing protein</fullName>
    </recommendedName>
</protein>
<proteinExistence type="inferred from homology"/>
<dbReference type="Pfam" id="PF07810">
    <property type="entry name" value="TMC"/>
    <property type="match status" value="1"/>
</dbReference>
<evidence type="ECO:0000313" key="9">
    <source>
        <dbReference type="EnsemblMetazoa" id="G22913.1:cds"/>
    </source>
</evidence>
<feature type="transmembrane region" description="Helical" evidence="7">
    <location>
        <begin position="498"/>
        <end position="521"/>
    </location>
</feature>
<dbReference type="GO" id="GO:0005886">
    <property type="term" value="C:plasma membrane"/>
    <property type="evidence" value="ECO:0007669"/>
    <property type="project" value="InterPro"/>
</dbReference>
<evidence type="ECO:0000256" key="5">
    <source>
        <dbReference type="ARBA" id="ARBA00023136"/>
    </source>
</evidence>
<keyword evidence="3 7" id="KW-0812">Transmembrane</keyword>
<dbReference type="EnsemblMetazoa" id="G22913.1">
    <property type="protein sequence ID" value="G22913.1:cds"/>
    <property type="gene ID" value="G22913"/>
</dbReference>
<sequence length="749" mass="85306">MEFNEQSNLLRNGGDRPTTSYGGRAQTYRDTEEYSYDNSSFAVDYEGLSSSDLVESSRSRSKSIVGERESASDILYRLRYSFLDPDLDSEHVISETQDCLTGQDKLRFKEDILEGIREVCLPMKQKLRIRRIITTDRVNRRRDQNSKKYINSKSRKNGSGFLHLWESSITKLTAYFGSTVASYFTFLRTLFFLNLVTGIILFSFIGVPQITTGAFLLDLDDKGNTFGHFGDLSYSMLFYGIYQDAVDGFSLPLSYFLTWIAVNLLTVLYLASSMYLRYRRSKLSDTGSDFPFTWSMFCYFDFTINTKAGVKDHLKAFCTDLKEKIREEKSLEVVAWLKKLQIYFLRLVSNVIVLGLLGGSGYLIYYVAQQEADERDVDFNDNFKELAKEIYERYRLAAVVAILKLVVPSIFKLLVKMESYQPRTELKFTLARTTFFHYASLIVFITSLTKKADCIDGQEPQITSTPSSVPSNHSTNNSTSCATNQCWENIVGEEIFKLILVDLGVCIAVGILFDVLIAVFVRTRTCCCKMDYSEFVVTSNVLDLVYGQGLVWLGLYFSPLMALVAVVKLFIVFYFRYFVARFANIPPKKMFRASRSGSFYLFLLLITWILCFIPVVYILIEKTPSVDCGPFAKKDRAYKVIDFLDSLDDLPSWLSWVKDALDYIATAIVIIPVIVVLILLVLYYRVKSSSYNALIQELRRQLVFERKIERKKVFAKALSAPALGSLGKTTGSAVTGEMSRKTSAVTFTA</sequence>
<evidence type="ECO:0000256" key="2">
    <source>
        <dbReference type="ARBA" id="ARBA00006510"/>
    </source>
</evidence>
<feature type="transmembrane region" description="Helical" evidence="7">
    <location>
        <begin position="190"/>
        <end position="210"/>
    </location>
</feature>
<keyword evidence="4 7" id="KW-1133">Transmembrane helix</keyword>
<feature type="transmembrane region" description="Helical" evidence="7">
    <location>
        <begin position="550"/>
        <end position="578"/>
    </location>
</feature>
<dbReference type="InterPro" id="IPR012496">
    <property type="entry name" value="TMC_dom"/>
</dbReference>
<dbReference type="Proteomes" id="UP000005408">
    <property type="component" value="Unassembled WGS sequence"/>
</dbReference>
<evidence type="ECO:0000259" key="8">
    <source>
        <dbReference type="Pfam" id="PF07810"/>
    </source>
</evidence>
<evidence type="ECO:0000256" key="1">
    <source>
        <dbReference type="ARBA" id="ARBA00004141"/>
    </source>
</evidence>
<dbReference type="EnsemblMetazoa" id="G22913.2">
    <property type="protein sequence ID" value="G22913.2:cds"/>
    <property type="gene ID" value="G22913"/>
</dbReference>
<comment type="similarity">
    <text evidence="2">Belongs to the TMC family.</text>
</comment>
<feature type="transmembrane region" description="Helical" evidence="7">
    <location>
        <begin position="599"/>
        <end position="620"/>
    </location>
</feature>
<evidence type="ECO:0000313" key="10">
    <source>
        <dbReference type="Proteomes" id="UP000005408"/>
    </source>
</evidence>
<comment type="subcellular location">
    <subcellularLocation>
        <location evidence="1">Membrane</location>
        <topology evidence="1">Multi-pass membrane protein</topology>
    </subcellularLocation>
</comment>
<dbReference type="GO" id="GO:0008381">
    <property type="term" value="F:mechanosensitive monoatomic ion channel activity"/>
    <property type="evidence" value="ECO:0007669"/>
    <property type="project" value="TreeGrafter"/>
</dbReference>
<dbReference type="PANTHER" id="PTHR23302">
    <property type="entry name" value="TRANSMEMBRANE CHANNEL-RELATED"/>
    <property type="match status" value="1"/>
</dbReference>
<feature type="transmembrane region" description="Helical" evidence="7">
    <location>
        <begin position="347"/>
        <end position="368"/>
    </location>
</feature>
<dbReference type="OMA" id="YVIARTC"/>
<keyword evidence="5 7" id="KW-0472">Membrane</keyword>
<reference evidence="9" key="1">
    <citation type="submission" date="2022-08" db="UniProtKB">
        <authorList>
            <consortium name="EnsemblMetazoa"/>
        </authorList>
    </citation>
    <scope>IDENTIFICATION</scope>
    <source>
        <strain evidence="9">05x7-T-G4-1.051#20</strain>
    </source>
</reference>
<dbReference type="EnsemblMetazoa" id="G22913.3">
    <property type="protein sequence ID" value="G22913.3:cds"/>
    <property type="gene ID" value="G22913"/>
</dbReference>
<dbReference type="OrthoDB" id="5831905at2759"/>
<dbReference type="InterPro" id="IPR038900">
    <property type="entry name" value="TMC"/>
</dbReference>
<evidence type="ECO:0000256" key="6">
    <source>
        <dbReference type="SAM" id="MobiDB-lite"/>
    </source>
</evidence>
<accession>A0A8W8K8R8</accession>
<feature type="compositionally biased region" description="Polar residues" evidence="6">
    <location>
        <begin position="1"/>
        <end position="10"/>
    </location>
</feature>
<evidence type="ECO:0000256" key="4">
    <source>
        <dbReference type="ARBA" id="ARBA00022989"/>
    </source>
</evidence>
<feature type="region of interest" description="Disordered" evidence="6">
    <location>
        <begin position="1"/>
        <end position="26"/>
    </location>
</feature>
<keyword evidence="10" id="KW-1185">Reference proteome</keyword>
<dbReference type="PANTHER" id="PTHR23302:SF40">
    <property type="entry name" value="TRANSMEMBRANE CHANNEL-LIKE PROTEIN"/>
    <property type="match status" value="1"/>
</dbReference>
<organism evidence="9 10">
    <name type="scientific">Magallana gigas</name>
    <name type="common">Pacific oyster</name>
    <name type="synonym">Crassostrea gigas</name>
    <dbReference type="NCBI Taxonomy" id="29159"/>
    <lineage>
        <taxon>Eukaryota</taxon>
        <taxon>Metazoa</taxon>
        <taxon>Spiralia</taxon>
        <taxon>Lophotrochozoa</taxon>
        <taxon>Mollusca</taxon>
        <taxon>Bivalvia</taxon>
        <taxon>Autobranchia</taxon>
        <taxon>Pteriomorphia</taxon>
        <taxon>Ostreida</taxon>
        <taxon>Ostreoidea</taxon>
        <taxon>Ostreidae</taxon>
        <taxon>Magallana</taxon>
    </lineage>
</organism>